<feature type="domain" description="Microcin J25-processing protein McjB C-terminal" evidence="1">
    <location>
        <begin position="141"/>
        <end position="225"/>
    </location>
</feature>
<evidence type="ECO:0000259" key="1">
    <source>
        <dbReference type="Pfam" id="PF13471"/>
    </source>
</evidence>
<proteinExistence type="predicted"/>
<protein>
    <submittedName>
        <fullName evidence="2">Lasso peptide biosynthesis B2 protein</fullName>
    </submittedName>
</protein>
<comment type="caution">
    <text evidence="2">The sequence shown here is derived from an EMBL/GenBank/DDBJ whole genome shotgun (WGS) entry which is preliminary data.</text>
</comment>
<dbReference type="Proteomes" id="UP001596114">
    <property type="component" value="Unassembled WGS sequence"/>
</dbReference>
<reference evidence="3" key="1">
    <citation type="journal article" date="2019" name="Int. J. Syst. Evol. Microbiol.">
        <title>The Global Catalogue of Microorganisms (GCM) 10K type strain sequencing project: providing services to taxonomists for standard genome sequencing and annotation.</title>
        <authorList>
            <consortium name="The Broad Institute Genomics Platform"/>
            <consortium name="The Broad Institute Genome Sequencing Center for Infectious Disease"/>
            <person name="Wu L."/>
            <person name="Ma J."/>
        </authorList>
    </citation>
    <scope>NUCLEOTIDE SEQUENCE [LARGE SCALE GENOMIC DNA]</scope>
    <source>
        <strain evidence="3">CGMCC 1.16619</strain>
    </source>
</reference>
<organism evidence="2 3">
    <name type="scientific">Rhodanobacter ginsengisoli</name>
    <dbReference type="NCBI Taxonomy" id="418646"/>
    <lineage>
        <taxon>Bacteria</taxon>
        <taxon>Pseudomonadati</taxon>
        <taxon>Pseudomonadota</taxon>
        <taxon>Gammaproteobacteria</taxon>
        <taxon>Lysobacterales</taxon>
        <taxon>Rhodanobacteraceae</taxon>
        <taxon>Rhodanobacter</taxon>
    </lineage>
</organism>
<name>A0ABW0QPV8_9GAMM</name>
<dbReference type="InterPro" id="IPR032708">
    <property type="entry name" value="McjB_C"/>
</dbReference>
<evidence type="ECO:0000313" key="2">
    <source>
        <dbReference type="EMBL" id="MFC5526773.1"/>
    </source>
</evidence>
<accession>A0ABW0QPV8</accession>
<sequence length="228" mass="25059">MCYQLREDLSFCDVDGHLIFLDVAQDRYFRLAGHLEKAMRCFQAHQGVASTLLADLSAARILVEVPGVEAHSTIANILLPSRSAIEQPTATAGDRLSVAHVAEVVATVWSTRRQLKARTLKTNLDEACAYRDRNAGAIEAATTADCEADLLQANWQFVRARRYVPIEPTCLLDSLSLLRFLSRRGLPANIVFGVTPEPFAAHCWVQAGGVVLNETLSDAHAHTPIRII</sequence>
<dbReference type="RefSeq" id="WP_377320805.1">
    <property type="nucleotide sequence ID" value="NZ_JBHSNF010000003.1"/>
</dbReference>
<dbReference type="NCBIfam" id="NF033537">
    <property type="entry name" value="lasso_biosyn_B2"/>
    <property type="match status" value="1"/>
</dbReference>
<dbReference type="EMBL" id="JBHSNF010000003">
    <property type="protein sequence ID" value="MFC5526773.1"/>
    <property type="molecule type" value="Genomic_DNA"/>
</dbReference>
<keyword evidence="3" id="KW-1185">Reference proteome</keyword>
<dbReference type="Pfam" id="PF13471">
    <property type="entry name" value="Transglut_core3"/>
    <property type="match status" value="1"/>
</dbReference>
<dbReference type="InterPro" id="IPR053521">
    <property type="entry name" value="McjB-like"/>
</dbReference>
<gene>
    <name evidence="2" type="ORF">ACFPPA_13610</name>
</gene>
<evidence type="ECO:0000313" key="3">
    <source>
        <dbReference type="Proteomes" id="UP001596114"/>
    </source>
</evidence>